<reference evidence="5 6" key="1">
    <citation type="submission" date="2018-02" db="EMBL/GenBank/DDBJ databases">
        <title>Insights into the biology of acidophilic members of the Acidiferrobacteraceae family derived from comparative genomic analyses.</title>
        <authorList>
            <person name="Issotta F."/>
            <person name="Thyssen C."/>
            <person name="Mena C."/>
            <person name="Moya A."/>
            <person name="Bellenberg S."/>
            <person name="Sproer C."/>
            <person name="Covarrubias P.C."/>
            <person name="Sand W."/>
            <person name="Quatrini R."/>
            <person name="Vera M."/>
        </authorList>
    </citation>
    <scope>NUCLEOTIDE SEQUENCE [LARGE SCALE GENOMIC DNA]</scope>
    <source>
        <strain evidence="6">m-1</strain>
    </source>
</reference>
<dbReference type="InterPro" id="IPR036388">
    <property type="entry name" value="WH-like_DNA-bd_sf"/>
</dbReference>
<evidence type="ECO:0000313" key="6">
    <source>
        <dbReference type="Proteomes" id="UP000253250"/>
    </source>
</evidence>
<comment type="caution">
    <text evidence="5">The sequence shown here is derived from an EMBL/GenBank/DDBJ whole genome shotgun (WGS) entry which is preliminary data.</text>
</comment>
<evidence type="ECO:0000256" key="2">
    <source>
        <dbReference type="ARBA" id="ARBA00023015"/>
    </source>
</evidence>
<protein>
    <submittedName>
        <fullName evidence="5">RNA polymerase sigma factor</fullName>
    </submittedName>
</protein>
<dbReference type="InterPro" id="IPR013324">
    <property type="entry name" value="RNA_pol_sigma_r3/r4-like"/>
</dbReference>
<accession>A0A1C2G546</accession>
<keyword evidence="4" id="KW-0804">Transcription</keyword>
<dbReference type="SUPFAM" id="SSF88659">
    <property type="entry name" value="Sigma3 and sigma4 domains of RNA polymerase sigma factors"/>
    <property type="match status" value="1"/>
</dbReference>
<dbReference type="InterPro" id="IPR013249">
    <property type="entry name" value="RNA_pol_sigma70_r4_t2"/>
</dbReference>
<dbReference type="PANTHER" id="PTHR43133">
    <property type="entry name" value="RNA POLYMERASE ECF-TYPE SIGMA FACTO"/>
    <property type="match status" value="1"/>
</dbReference>
<evidence type="ECO:0000313" key="5">
    <source>
        <dbReference type="EMBL" id="RCN56562.1"/>
    </source>
</evidence>
<name>A0A1C2G546_9GAMM</name>
<dbReference type="STRING" id="163359.A9R16_00370"/>
<dbReference type="NCBIfam" id="TIGR02937">
    <property type="entry name" value="sigma70-ECF"/>
    <property type="match status" value="1"/>
</dbReference>
<dbReference type="Pfam" id="PF08281">
    <property type="entry name" value="Sigma70_r4_2"/>
    <property type="match status" value="1"/>
</dbReference>
<keyword evidence="2" id="KW-0805">Transcription regulation</keyword>
<dbReference type="Pfam" id="PF04542">
    <property type="entry name" value="Sigma70_r2"/>
    <property type="match status" value="1"/>
</dbReference>
<dbReference type="SUPFAM" id="SSF88946">
    <property type="entry name" value="Sigma2 domain of RNA polymerase sigma factors"/>
    <property type="match status" value="1"/>
</dbReference>
<dbReference type="InterPro" id="IPR039425">
    <property type="entry name" value="RNA_pol_sigma-70-like"/>
</dbReference>
<dbReference type="PANTHER" id="PTHR43133:SF25">
    <property type="entry name" value="RNA POLYMERASE SIGMA FACTOR RFAY-RELATED"/>
    <property type="match status" value="1"/>
</dbReference>
<dbReference type="InterPro" id="IPR007627">
    <property type="entry name" value="RNA_pol_sigma70_r2"/>
</dbReference>
<sequence>MGIRQLLCRSREFKKTLEASRPRLYRIAYAWTHNPSLADDLVQETLTKAWQKHDQLRDPGAEEAWLFSIMTNCFRDHHRRERETEDIDDMDIACDHCLEAEHLRSELAARVRAAIARLPQGQRQVVTLVDLEGFSYNEVSSILGIPGGTVMSRLCRARAALKALLLPDMAAAPTPRMRRVK</sequence>
<dbReference type="Proteomes" id="UP000253250">
    <property type="component" value="Unassembled WGS sequence"/>
</dbReference>
<evidence type="ECO:0000256" key="4">
    <source>
        <dbReference type="ARBA" id="ARBA00023163"/>
    </source>
</evidence>
<dbReference type="Gene3D" id="1.10.10.10">
    <property type="entry name" value="Winged helix-like DNA-binding domain superfamily/Winged helix DNA-binding domain"/>
    <property type="match status" value="1"/>
</dbReference>
<gene>
    <name evidence="5" type="ORF">C4900_12275</name>
</gene>
<proteinExistence type="inferred from homology"/>
<dbReference type="InterPro" id="IPR013325">
    <property type="entry name" value="RNA_pol_sigma_r2"/>
</dbReference>
<dbReference type="RefSeq" id="WP_065968629.1">
    <property type="nucleotide sequence ID" value="NZ_CP080624.1"/>
</dbReference>
<evidence type="ECO:0000256" key="1">
    <source>
        <dbReference type="ARBA" id="ARBA00010641"/>
    </source>
</evidence>
<organism evidence="5 6">
    <name type="scientific">Acidiferrobacter thiooxydans</name>
    <dbReference type="NCBI Taxonomy" id="163359"/>
    <lineage>
        <taxon>Bacteria</taxon>
        <taxon>Pseudomonadati</taxon>
        <taxon>Pseudomonadota</taxon>
        <taxon>Gammaproteobacteria</taxon>
        <taxon>Acidiferrobacterales</taxon>
        <taxon>Acidiferrobacteraceae</taxon>
        <taxon>Acidiferrobacter</taxon>
    </lineage>
</organism>
<dbReference type="EMBL" id="PSYR01000002">
    <property type="protein sequence ID" value="RCN56562.1"/>
    <property type="molecule type" value="Genomic_DNA"/>
</dbReference>
<dbReference type="OrthoDB" id="9797134at2"/>
<dbReference type="InterPro" id="IPR014284">
    <property type="entry name" value="RNA_pol_sigma-70_dom"/>
</dbReference>
<comment type="similarity">
    <text evidence="1">Belongs to the sigma-70 factor family. ECF subfamily.</text>
</comment>
<keyword evidence="6" id="KW-1185">Reference proteome</keyword>
<dbReference type="GO" id="GO:0003677">
    <property type="term" value="F:DNA binding"/>
    <property type="evidence" value="ECO:0007669"/>
    <property type="project" value="InterPro"/>
</dbReference>
<dbReference type="AlphaFoldDB" id="A0A1C2G546"/>
<dbReference type="Gene3D" id="1.10.1740.10">
    <property type="match status" value="1"/>
</dbReference>
<dbReference type="GO" id="GO:0006352">
    <property type="term" value="P:DNA-templated transcription initiation"/>
    <property type="evidence" value="ECO:0007669"/>
    <property type="project" value="InterPro"/>
</dbReference>
<evidence type="ECO:0000256" key="3">
    <source>
        <dbReference type="ARBA" id="ARBA00023082"/>
    </source>
</evidence>
<dbReference type="GO" id="GO:0016987">
    <property type="term" value="F:sigma factor activity"/>
    <property type="evidence" value="ECO:0007669"/>
    <property type="project" value="UniProtKB-KW"/>
</dbReference>
<keyword evidence="3" id="KW-0731">Sigma factor</keyword>